<dbReference type="PROSITE" id="PS00107">
    <property type="entry name" value="PROTEIN_KINASE_ATP"/>
    <property type="match status" value="1"/>
</dbReference>
<feature type="compositionally biased region" description="Low complexity" evidence="8">
    <location>
        <begin position="166"/>
        <end position="185"/>
    </location>
</feature>
<feature type="region of interest" description="Disordered" evidence="8">
    <location>
        <begin position="1249"/>
        <end position="1281"/>
    </location>
</feature>
<dbReference type="OMA" id="ECHIRCH"/>
<dbReference type="GO" id="GO:0035556">
    <property type="term" value="P:intracellular signal transduction"/>
    <property type="evidence" value="ECO:0007669"/>
    <property type="project" value="TreeGrafter"/>
</dbReference>
<feature type="compositionally biased region" description="Low complexity" evidence="8">
    <location>
        <begin position="930"/>
        <end position="945"/>
    </location>
</feature>
<feature type="compositionally biased region" description="Polar residues" evidence="8">
    <location>
        <begin position="1063"/>
        <end position="1087"/>
    </location>
</feature>
<feature type="compositionally biased region" description="Polar residues" evidence="8">
    <location>
        <begin position="1941"/>
        <end position="1959"/>
    </location>
</feature>
<feature type="region of interest" description="Disordered" evidence="8">
    <location>
        <begin position="1"/>
        <end position="27"/>
    </location>
</feature>
<dbReference type="InterPro" id="IPR000719">
    <property type="entry name" value="Prot_kinase_dom"/>
</dbReference>
<feature type="binding site" evidence="7">
    <location>
        <position position="512"/>
    </location>
    <ligand>
        <name>ATP</name>
        <dbReference type="ChEBI" id="CHEBI:30616"/>
    </ligand>
</feature>
<keyword evidence="11" id="KW-1185">Reference proteome</keyword>
<dbReference type="InterPro" id="IPR017441">
    <property type="entry name" value="Protein_kinase_ATP_BS"/>
</dbReference>
<evidence type="ECO:0000256" key="6">
    <source>
        <dbReference type="ARBA" id="ARBA00022840"/>
    </source>
</evidence>
<dbReference type="Gene3D" id="1.10.510.10">
    <property type="entry name" value="Transferase(Phosphotransferase) domain 1"/>
    <property type="match status" value="1"/>
</dbReference>
<dbReference type="SUPFAM" id="SSF56112">
    <property type="entry name" value="Protein kinase-like (PK-like)"/>
    <property type="match status" value="1"/>
</dbReference>
<keyword evidence="5 10" id="KW-0418">Kinase</keyword>
<feature type="region of interest" description="Disordered" evidence="8">
    <location>
        <begin position="67"/>
        <end position="101"/>
    </location>
</feature>
<feature type="region of interest" description="Disordered" evidence="8">
    <location>
        <begin position="1411"/>
        <end position="1453"/>
    </location>
</feature>
<evidence type="ECO:0000256" key="4">
    <source>
        <dbReference type="ARBA" id="ARBA00022741"/>
    </source>
</evidence>
<dbReference type="Proteomes" id="UP000018050">
    <property type="component" value="Unassembled WGS sequence"/>
</dbReference>
<feature type="compositionally biased region" description="Low complexity" evidence="8">
    <location>
        <begin position="1104"/>
        <end position="1116"/>
    </location>
</feature>
<dbReference type="FunFam" id="1.10.510.10:FF:000571">
    <property type="entry name" value="Maternal embryonic leucine zipper kinase"/>
    <property type="match status" value="1"/>
</dbReference>
<reference evidence="10" key="1">
    <citation type="submission" date="2013-10" db="EMBL/GenBank/DDBJ databases">
        <title>Genomic analysis of the causative agents of coccidiosis in chickens.</title>
        <authorList>
            <person name="Reid A.J."/>
            <person name="Blake D."/>
            <person name="Billington K."/>
            <person name="Browne H."/>
            <person name="Dunn M."/>
            <person name="Hung S."/>
            <person name="Kawahara F."/>
            <person name="Miranda-Saavedra D."/>
            <person name="Mourier T."/>
            <person name="Nagra H."/>
            <person name="Otto T.D."/>
            <person name="Rawlings N."/>
            <person name="Sanchez A."/>
            <person name="Sanders M."/>
            <person name="Subramaniam C."/>
            <person name="Tay Y."/>
            <person name="Dear P."/>
            <person name="Doerig C."/>
            <person name="Gruber A."/>
            <person name="Parkinson J."/>
            <person name="Shirley M."/>
            <person name="Wan K.L."/>
            <person name="Berriman M."/>
            <person name="Tomley F."/>
            <person name="Pain A."/>
        </authorList>
    </citation>
    <scope>NUCLEOTIDE SEQUENCE</scope>
    <source>
        <strain evidence="10">Houghton</strain>
    </source>
</reference>
<dbReference type="Pfam" id="PF00069">
    <property type="entry name" value="Pkinase"/>
    <property type="match status" value="1"/>
</dbReference>
<dbReference type="EMBL" id="HG670649">
    <property type="protein sequence ID" value="CDI77392.1"/>
    <property type="molecule type" value="Genomic_DNA"/>
</dbReference>
<feature type="compositionally biased region" description="Polar residues" evidence="8">
    <location>
        <begin position="871"/>
        <end position="885"/>
    </location>
</feature>
<feature type="compositionally biased region" description="Basic and acidic residues" evidence="8">
    <location>
        <begin position="387"/>
        <end position="406"/>
    </location>
</feature>
<dbReference type="VEuPathDB" id="ToxoDB:EAH_00024010"/>
<dbReference type="InterPro" id="IPR008271">
    <property type="entry name" value="Ser/Thr_kinase_AS"/>
</dbReference>
<feature type="region of interest" description="Disordered" evidence="8">
    <location>
        <begin position="1727"/>
        <end position="1787"/>
    </location>
</feature>
<reference evidence="10" key="2">
    <citation type="submission" date="2013-10" db="EMBL/GenBank/DDBJ databases">
        <authorList>
            <person name="Aslett M."/>
        </authorList>
    </citation>
    <scope>NUCLEOTIDE SEQUENCE</scope>
    <source>
        <strain evidence="10">Houghton</strain>
    </source>
</reference>
<feature type="compositionally biased region" description="Basic and acidic residues" evidence="8">
    <location>
        <begin position="1339"/>
        <end position="1356"/>
    </location>
</feature>
<dbReference type="SMART" id="SM00220">
    <property type="entry name" value="S_TKc"/>
    <property type="match status" value="1"/>
</dbReference>
<comment type="subunit">
    <text evidence="1">Monomer.</text>
</comment>
<evidence type="ECO:0000256" key="1">
    <source>
        <dbReference type="ARBA" id="ARBA00011245"/>
    </source>
</evidence>
<evidence type="ECO:0000256" key="3">
    <source>
        <dbReference type="ARBA" id="ARBA00022679"/>
    </source>
</evidence>
<evidence type="ECO:0000259" key="9">
    <source>
        <dbReference type="PROSITE" id="PS50011"/>
    </source>
</evidence>
<dbReference type="CDD" id="cd14003">
    <property type="entry name" value="STKc_AMPK-like"/>
    <property type="match status" value="1"/>
</dbReference>
<gene>
    <name evidence="10" type="ORF">EAH_00024010</name>
</gene>
<dbReference type="PROSITE" id="PS50011">
    <property type="entry name" value="PROTEIN_KINASE_DOM"/>
    <property type="match status" value="1"/>
</dbReference>
<keyword evidence="2" id="KW-0723">Serine/threonine-protein kinase</keyword>
<dbReference type="FunFam" id="3.30.200.20:FF:000003">
    <property type="entry name" value="Non-specific serine/threonine protein kinase"/>
    <property type="match status" value="1"/>
</dbReference>
<dbReference type="PANTHER" id="PTHR24346:SF82">
    <property type="entry name" value="KP78A-RELATED"/>
    <property type="match status" value="1"/>
</dbReference>
<feature type="compositionally biased region" description="Pro residues" evidence="8">
    <location>
        <begin position="445"/>
        <end position="456"/>
    </location>
</feature>
<feature type="domain" description="Protein kinase" evidence="9">
    <location>
        <begin position="483"/>
        <end position="735"/>
    </location>
</feature>
<feature type="region of interest" description="Disordered" evidence="8">
    <location>
        <begin position="39"/>
        <end position="58"/>
    </location>
</feature>
<dbReference type="GO" id="GO:0005524">
    <property type="term" value="F:ATP binding"/>
    <property type="evidence" value="ECO:0007669"/>
    <property type="project" value="UniProtKB-UniRule"/>
</dbReference>
<feature type="compositionally biased region" description="Low complexity" evidence="8">
    <location>
        <begin position="407"/>
        <end position="424"/>
    </location>
</feature>
<evidence type="ECO:0000256" key="7">
    <source>
        <dbReference type="PROSITE-ProRule" id="PRU10141"/>
    </source>
</evidence>
<dbReference type="PANTHER" id="PTHR24346">
    <property type="entry name" value="MAP/MICROTUBULE AFFINITY-REGULATING KINASE"/>
    <property type="match status" value="1"/>
</dbReference>
<name>U6GCW8_EIMAC</name>
<accession>U6GCW8</accession>
<feature type="region of interest" description="Disordered" evidence="8">
    <location>
        <begin position="1908"/>
        <end position="1959"/>
    </location>
</feature>
<dbReference type="GO" id="GO:0004674">
    <property type="term" value="F:protein serine/threonine kinase activity"/>
    <property type="evidence" value="ECO:0007669"/>
    <property type="project" value="UniProtKB-KW"/>
</dbReference>
<evidence type="ECO:0000256" key="5">
    <source>
        <dbReference type="ARBA" id="ARBA00022777"/>
    </source>
</evidence>
<keyword evidence="4 7" id="KW-0547">Nucleotide-binding</keyword>
<proteinExistence type="predicted"/>
<organism evidence="10 11">
    <name type="scientific">Eimeria acervulina</name>
    <name type="common">Coccidian parasite</name>
    <dbReference type="NCBI Taxonomy" id="5801"/>
    <lineage>
        <taxon>Eukaryota</taxon>
        <taxon>Sar</taxon>
        <taxon>Alveolata</taxon>
        <taxon>Apicomplexa</taxon>
        <taxon>Conoidasida</taxon>
        <taxon>Coccidia</taxon>
        <taxon>Eucoccidiorida</taxon>
        <taxon>Eimeriorina</taxon>
        <taxon>Eimeriidae</taxon>
        <taxon>Eimeria</taxon>
    </lineage>
</organism>
<feature type="compositionally biased region" description="Polar residues" evidence="8">
    <location>
        <begin position="978"/>
        <end position="997"/>
    </location>
</feature>
<dbReference type="InterPro" id="IPR011009">
    <property type="entry name" value="Kinase-like_dom_sf"/>
</dbReference>
<feature type="compositionally biased region" description="Low complexity" evidence="8">
    <location>
        <begin position="1908"/>
        <end position="1918"/>
    </location>
</feature>
<evidence type="ECO:0000256" key="8">
    <source>
        <dbReference type="SAM" id="MobiDB-lite"/>
    </source>
</evidence>
<feature type="compositionally biased region" description="Polar residues" evidence="8">
    <location>
        <begin position="1858"/>
        <end position="1868"/>
    </location>
</feature>
<feature type="compositionally biased region" description="Basic and acidic residues" evidence="8">
    <location>
        <begin position="1046"/>
        <end position="1058"/>
    </location>
</feature>
<keyword evidence="6 7" id="KW-0067">ATP-binding</keyword>
<evidence type="ECO:0000256" key="2">
    <source>
        <dbReference type="ARBA" id="ARBA00022527"/>
    </source>
</evidence>
<dbReference type="OrthoDB" id="348166at2759"/>
<feature type="region of interest" description="Disordered" evidence="8">
    <location>
        <begin position="1635"/>
        <end position="1676"/>
    </location>
</feature>
<sequence length="1959" mass="205248">MHSLAAVPCSSTGDSEGSTLVCRSSQPPQTARIQFNGAACGAHRQPQPGWAHETPTPTPESVLHLCTYRGGPRSGPLQAEGLEDPKGSCQGPPPSAKPPNLLHAFAETKGLNRLGGGDCPYSSQKKRQIEDGTHAIKTLGAPEGMGTELRGRGGSPPAATGDSRGPRAASQASQRAGAQQQKQQLPVAARLRLDLGSVSGAFDTSPRTQVRLGAPLGAPASPYRAPHMPQMQGPDSTAAAGRAAEAKGYSVRLQQHNEWHAERLSPMQQQLRRQQLQQQQQQRRGHLTARASTMGAPPSWLSSCSSHLQGVLFCEETPRAPRSHVQNLVQQLEARRLRCKGGGALKAMGSPSGCRAHERAALRFKESFERDSPSRGAASDKPNSNTDAERPVAPKEENPRRREAAKPAETPKPAAAACAPASASVRAGEGPAEVLEEKWGTGAPPGGPVGGPPGTPPTRGAPGGHLLQAALARGPPEKVVGSYLLGRTIGEGTFGKVRVATHALTGECVAVKVLEKEKLKAAEDAERVLREIHILRAVRHPHIIHLLEILETPSRLYLVMELASGGELFDFIVQRQRVDEGTARRLFRQILSGVEALHSLCICHRDLKPENLLLDASMNIKIVDFGLSNIYSHKPMLKTACGSPSYAAPEIVQGKLYSPLAVDIWSCGVILYALLVGRLPFEENTTEGLYRSIVSGQFGCPKYLSAEASSLLKGILHTCPLKRLGPLQIKQHPWLREGRGIQHIPLSLSSSRWPSGPPVCSLKDCRACAEWLSPPSAQLRRDILEQMPPCNYSLEALECHIRCHPVGAHAATYYLLCLKKRREEEEAAAAAAAKQQRSSPSLPPCGGPSPASTRLKCPKDSSASVAEKSETPTTTPSLAAESQTAKAEGPRRPAPKSGAPREAPKGAPGLPGGPTVQKRLKGSCSSETSLQQRLQQQRQQHQLQLTEKLLQPLVGRSARAQAAPNTRSSSRSSSSSSPIASAETSRQTPSIQLPRLSSDSERPPRAAQQRGASVGGPTEKSASGGFFRSPDTPQPPQEGPPLPLQRSDRRTCEKETQAKETVGSPSRNSVVQRPTTSWDNRSGTLQQKGKDTPLKQKRLESSLQQHQQKQQQQVQHEGQHDEKLPVLEKPQPAQQQQTNCEALQLTQLMMRDMVVRQQLQLRGESLQQSVGLEGGPSRDEYTLRGLLTAREPLPPSAQLNCNLGAPKSPRRVLQSLLSPRCLLTAADLSCEGTTQQQQQQQQHEGCAVAPAESGLSTHQAQRCVSAHAETPQIQHRSPPASASSVAVALAQLPLAAAKPRRSLQLNSKGGSEDGAVSVPSRLSSSVTQHIPKAPSRSEQGGKRMQEEEKQTQKSADKTTVASAAQSPKDAATRSPTNLKKISSNNSRSSSSNSTWAGTSVAASATGACIRNRKPSGLSASLSVQKQQRQTPLQRAQQQPLQHSSTWQAKRGSIRAEQQRLSLAAAALGRSATTTETPRASLRVETPAGAPAGAPTGVLTGPHVAAKPQGKAVGLKGPLRRVAPLRLSLSTGCAPSSSTVAAAPAAAAPSSSVVRGPVGVNLDGSLRKGSLARLPPPRGSLTARVTLRRSIAAGGKAAAAPPPAAAAATPAAGAAGAAGAAVNRVTRRLGSSALEASVKTQDMRARERPSATVVRASSTACSSSSASHPPLSAKRPQTDTFKLAPLPHATATGTSRAPLRAGGGAAGALAAAAKAAATAAAAARGAALQTSRHRSLTAEGLPTDRPRAPANPCGVTTAAVTAQKASKGPPPDSRMQKTPRTATTSTSLLRRSAAVGGLSHAASASVSGPAHGLRPAAVAATAAAAAAAAAIAAATPAATTTAASSKTGDGRSKVGPGTKTASTHRSSSGAPGISTAGKVPLGSRGGLHPASLLSARASGQVLPSNRKQQLLLQQQQQQQPKRGSLLRCKTAGAAEENRKGNQKNLQGLPNNRCSLPQGNF</sequence>
<evidence type="ECO:0000313" key="10">
    <source>
        <dbReference type="EMBL" id="CDI77392.1"/>
    </source>
</evidence>
<feature type="region of interest" description="Disordered" evidence="8">
    <location>
        <begin position="114"/>
        <end position="185"/>
    </location>
</feature>
<feature type="compositionally biased region" description="Low complexity" evidence="8">
    <location>
        <begin position="967"/>
        <end position="977"/>
    </location>
</feature>
<feature type="compositionally biased region" description="Polar residues" evidence="8">
    <location>
        <begin position="9"/>
        <end position="27"/>
    </location>
</feature>
<protein>
    <submittedName>
        <fullName evidence="10">CAM kinase, SNF1 family, putative</fullName>
    </submittedName>
</protein>
<dbReference type="GeneID" id="25270471"/>
<keyword evidence="3" id="KW-0808">Transferase</keyword>
<feature type="compositionally biased region" description="Pro residues" evidence="8">
    <location>
        <begin position="1032"/>
        <end position="1043"/>
    </location>
</feature>
<dbReference type="PROSITE" id="PS00108">
    <property type="entry name" value="PROTEIN_KINASE_ST"/>
    <property type="match status" value="1"/>
</dbReference>
<dbReference type="RefSeq" id="XP_013252246.1">
    <property type="nucleotide sequence ID" value="XM_013396792.1"/>
</dbReference>
<feature type="region of interest" description="Disordered" evidence="8">
    <location>
        <begin position="1835"/>
        <end position="1886"/>
    </location>
</feature>
<dbReference type="GO" id="GO:0005737">
    <property type="term" value="C:cytoplasm"/>
    <property type="evidence" value="ECO:0007669"/>
    <property type="project" value="TreeGrafter"/>
</dbReference>
<feature type="region of interest" description="Disordered" evidence="8">
    <location>
        <begin position="1299"/>
        <end position="1395"/>
    </location>
</feature>
<evidence type="ECO:0000313" key="11">
    <source>
        <dbReference type="Proteomes" id="UP000018050"/>
    </source>
</evidence>
<feature type="compositionally biased region" description="Low complexity" evidence="8">
    <location>
        <begin position="1382"/>
        <end position="1395"/>
    </location>
</feature>
<feature type="compositionally biased region" description="Basic and acidic residues" evidence="8">
    <location>
        <begin position="1088"/>
        <end position="1100"/>
    </location>
</feature>
<feature type="region of interest" description="Disordered" evidence="8">
    <location>
        <begin position="828"/>
        <end position="1121"/>
    </location>
</feature>
<feature type="compositionally biased region" description="Low complexity" evidence="8">
    <location>
        <begin position="1649"/>
        <end position="1666"/>
    </location>
</feature>
<feature type="region of interest" description="Disordered" evidence="8">
    <location>
        <begin position="365"/>
        <end position="464"/>
    </location>
</feature>
<feature type="compositionally biased region" description="Low complexity" evidence="8">
    <location>
        <begin position="1424"/>
        <end position="1441"/>
    </location>
</feature>